<name>A0ABW0M4R1_9BACL</name>
<reference evidence="2" key="1">
    <citation type="journal article" date="2019" name="Int. J. Syst. Evol. Microbiol.">
        <title>The Global Catalogue of Microorganisms (GCM) 10K type strain sequencing project: providing services to taxonomists for standard genome sequencing and annotation.</title>
        <authorList>
            <consortium name="The Broad Institute Genomics Platform"/>
            <consortium name="The Broad Institute Genome Sequencing Center for Infectious Disease"/>
            <person name="Wu L."/>
            <person name="Ma J."/>
        </authorList>
    </citation>
    <scope>NUCLEOTIDE SEQUENCE [LARGE SCALE GENOMIC DNA]</scope>
    <source>
        <strain evidence="2">CCUG 57113</strain>
    </source>
</reference>
<organism evidence="1 2">
    <name type="scientific">Cohnella suwonensis</name>
    <dbReference type="NCBI Taxonomy" id="696072"/>
    <lineage>
        <taxon>Bacteria</taxon>
        <taxon>Bacillati</taxon>
        <taxon>Bacillota</taxon>
        <taxon>Bacilli</taxon>
        <taxon>Bacillales</taxon>
        <taxon>Paenibacillaceae</taxon>
        <taxon>Cohnella</taxon>
    </lineage>
</organism>
<proteinExistence type="predicted"/>
<dbReference type="RefSeq" id="WP_209749776.1">
    <property type="nucleotide sequence ID" value="NZ_JBHSMH010000120.1"/>
</dbReference>
<sequence>MIKPQLVLDIAGVLVTNLSDSFWRELAAMAGTTYQSLKAQLENIRRDLWTGQMKEEQFWSWLSARFGHINKESAYELLNRTMNPLPAMQYLVQFFQYLSYREGNAYV</sequence>
<evidence type="ECO:0000313" key="1">
    <source>
        <dbReference type="EMBL" id="MFC5472307.1"/>
    </source>
</evidence>
<dbReference type="Proteomes" id="UP001596105">
    <property type="component" value="Unassembled WGS sequence"/>
</dbReference>
<comment type="caution">
    <text evidence="1">The sequence shown here is derived from an EMBL/GenBank/DDBJ whole genome shotgun (WGS) entry which is preliminary data.</text>
</comment>
<gene>
    <name evidence="1" type="ORF">ACFPPD_26845</name>
</gene>
<evidence type="ECO:0000313" key="2">
    <source>
        <dbReference type="Proteomes" id="UP001596105"/>
    </source>
</evidence>
<evidence type="ECO:0008006" key="3">
    <source>
        <dbReference type="Google" id="ProtNLM"/>
    </source>
</evidence>
<accession>A0ABW0M4R1</accession>
<dbReference type="EMBL" id="JBHSMH010000120">
    <property type="protein sequence ID" value="MFC5472307.1"/>
    <property type="molecule type" value="Genomic_DNA"/>
</dbReference>
<protein>
    <recommendedName>
        <fullName evidence="3">Haloacid dehalogenase</fullName>
    </recommendedName>
</protein>
<keyword evidence="2" id="KW-1185">Reference proteome</keyword>